<dbReference type="PANTHER" id="PTHR24148:SF73">
    <property type="entry name" value="HET DOMAIN PROTEIN (AFU_ORTHOLOGUE AFUA_8G01020)"/>
    <property type="match status" value="1"/>
</dbReference>
<keyword evidence="3" id="KW-0862">Zinc</keyword>
<comment type="similarity">
    <text evidence="1">Belongs to the Gfa family.</text>
</comment>
<dbReference type="Pfam" id="PF06985">
    <property type="entry name" value="HET"/>
    <property type="match status" value="1"/>
</dbReference>
<dbReference type="SUPFAM" id="SSF51316">
    <property type="entry name" value="Mss4-like"/>
    <property type="match status" value="1"/>
</dbReference>
<feature type="domain" description="CENP-V/GFA" evidence="4">
    <location>
        <begin position="43"/>
        <end position="174"/>
    </location>
</feature>
<evidence type="ECO:0000256" key="3">
    <source>
        <dbReference type="ARBA" id="ARBA00022833"/>
    </source>
</evidence>
<dbReference type="PANTHER" id="PTHR24148">
    <property type="entry name" value="ANKYRIN REPEAT DOMAIN-CONTAINING PROTEIN 39 HOMOLOG-RELATED"/>
    <property type="match status" value="1"/>
</dbReference>
<dbReference type="InterPro" id="IPR006913">
    <property type="entry name" value="CENP-V/GFA"/>
</dbReference>
<dbReference type="Pfam" id="PF04828">
    <property type="entry name" value="GFA"/>
    <property type="match status" value="1"/>
</dbReference>
<organism evidence="5 6">
    <name type="scientific">Seiridium unicorne</name>
    <dbReference type="NCBI Taxonomy" id="138068"/>
    <lineage>
        <taxon>Eukaryota</taxon>
        <taxon>Fungi</taxon>
        <taxon>Dikarya</taxon>
        <taxon>Ascomycota</taxon>
        <taxon>Pezizomycotina</taxon>
        <taxon>Sordariomycetes</taxon>
        <taxon>Xylariomycetidae</taxon>
        <taxon>Amphisphaeriales</taxon>
        <taxon>Sporocadaceae</taxon>
        <taxon>Seiridium</taxon>
    </lineage>
</organism>
<dbReference type="EMBL" id="JARVKF010000331">
    <property type="protein sequence ID" value="KAK9418945.1"/>
    <property type="molecule type" value="Genomic_DNA"/>
</dbReference>
<dbReference type="InterPro" id="IPR010730">
    <property type="entry name" value="HET"/>
</dbReference>
<evidence type="ECO:0000256" key="2">
    <source>
        <dbReference type="ARBA" id="ARBA00022723"/>
    </source>
</evidence>
<comment type="caution">
    <text evidence="5">The sequence shown here is derived from an EMBL/GenBank/DDBJ whole genome shotgun (WGS) entry which is preliminary data.</text>
</comment>
<dbReference type="Proteomes" id="UP001408356">
    <property type="component" value="Unassembled WGS sequence"/>
</dbReference>
<evidence type="ECO:0000313" key="5">
    <source>
        <dbReference type="EMBL" id="KAK9418945.1"/>
    </source>
</evidence>
<evidence type="ECO:0000313" key="6">
    <source>
        <dbReference type="Proteomes" id="UP001408356"/>
    </source>
</evidence>
<dbReference type="Gene3D" id="2.170.150.70">
    <property type="match status" value="1"/>
</dbReference>
<dbReference type="InterPro" id="IPR011057">
    <property type="entry name" value="Mss4-like_sf"/>
</dbReference>
<evidence type="ECO:0000256" key="1">
    <source>
        <dbReference type="ARBA" id="ARBA00005495"/>
    </source>
</evidence>
<keyword evidence="2" id="KW-0479">Metal-binding</keyword>
<protein>
    <submittedName>
        <fullName evidence="5">Heterokaryon incompatibility domain-containing protein</fullName>
    </submittedName>
</protein>
<sequence length="712" mass="79956">MRLTTFQALCPKINSTMPGLKKLVGKDDALPAQGPFASTPQPLAASCHCGRVTLEIPSKPQDICECHCSICYRYGALWAYYKRGQVTITVSAEPAPGVSQQSYVRTDEGAEGDIGFFWCGHCGCMTHWWKMGQDGPSDDAEAKMGVNSRMLPKHLVEDARRSIVTTDIRDKLYSLYSIMKDCCPGFPGLQTLDEIGKKDQTPTPVAMDMYIYDSLPGENYIRTATILPGKAEDDIIIDLATIPFLETGLAEYTALSYAWGSPEIHIYVKIHGTNDSSLGLGHRRLGQIGVSKSLATALCDLRRGASPRTMWIDALCINQSNHEEKANQVTKMGDIFRRAAQVVAYIGPETDESTKLMDYMEHLGNTAEFDWSTGSLNVVDLRHKWNGLRLLDDDQNLLIDADLQTGLYQLLCLPWFERLWIRQEIYLSALKAIVTCGFRGVRWRLFYRAWTCLYNHFARTDSLNPHYLRKLWHNSSLLEQDRFTSLCALRHSFRGAKCTDPRDRLFAVLELLPENEKVLITVDYKKLPQEIYKEATLKWMEVNRDLSILRECELRDGWAAPTWVPNWGADSQVEGRAGMRLGTSWLAANLDSSQARKNGVMRVVGINTTVIEDLRPSGISITSTNIVAKLHDLFGSIQMEGDYVAGGTLREAYAASLMDGKFPTAIEPICDDFSPIEDVIEIVQLACSASPRNVLPLKETMATWEWRLQQHA</sequence>
<keyword evidence="6" id="KW-1185">Reference proteome</keyword>
<gene>
    <name evidence="5" type="ORF">SUNI508_07466</name>
</gene>
<evidence type="ECO:0000259" key="4">
    <source>
        <dbReference type="PROSITE" id="PS51891"/>
    </source>
</evidence>
<dbReference type="InterPro" id="IPR052895">
    <property type="entry name" value="HetReg/Transcr_Mod"/>
</dbReference>
<reference evidence="5 6" key="1">
    <citation type="journal article" date="2024" name="J. Plant Pathol.">
        <title>Sequence and assembly of the genome of Seiridium unicorne, isolate CBS 538.82, causal agent of cypress canker disease.</title>
        <authorList>
            <person name="Scali E."/>
            <person name="Rocca G.D."/>
            <person name="Danti R."/>
            <person name="Garbelotto M."/>
            <person name="Barberini S."/>
            <person name="Baroncelli R."/>
            <person name="Emiliani G."/>
        </authorList>
    </citation>
    <scope>NUCLEOTIDE SEQUENCE [LARGE SCALE GENOMIC DNA]</scope>
    <source>
        <strain evidence="5 6">BM-138-508</strain>
    </source>
</reference>
<accession>A0ABR2UW95</accession>
<proteinExistence type="inferred from homology"/>
<dbReference type="PROSITE" id="PS51891">
    <property type="entry name" value="CENP_V_GFA"/>
    <property type="match status" value="1"/>
</dbReference>
<name>A0ABR2UW95_9PEZI</name>